<organism evidence="1 2">
    <name type="scientific">Kribbella antibiotica</name>
    <dbReference type="NCBI Taxonomy" id="190195"/>
    <lineage>
        <taxon>Bacteria</taxon>
        <taxon>Bacillati</taxon>
        <taxon>Actinomycetota</taxon>
        <taxon>Actinomycetes</taxon>
        <taxon>Propionibacteriales</taxon>
        <taxon>Kribbellaceae</taxon>
        <taxon>Kribbella</taxon>
    </lineage>
</organism>
<keyword evidence="2" id="KW-1185">Reference proteome</keyword>
<reference evidence="1 2" key="1">
    <citation type="submission" date="2019-03" db="EMBL/GenBank/DDBJ databases">
        <title>Draft genome sequences of novel Actinobacteria.</title>
        <authorList>
            <person name="Sahin N."/>
            <person name="Ay H."/>
            <person name="Saygin H."/>
        </authorList>
    </citation>
    <scope>NUCLEOTIDE SEQUENCE [LARGE SCALE GENOMIC DNA]</scope>
    <source>
        <strain evidence="1 2">JCM 13523</strain>
    </source>
</reference>
<gene>
    <name evidence="1" type="ORF">E1263_07050</name>
</gene>
<dbReference type="PANTHER" id="PTHR36221">
    <property type="entry name" value="DUF742 DOMAIN-CONTAINING PROTEIN"/>
    <property type="match status" value="1"/>
</dbReference>
<protein>
    <submittedName>
        <fullName evidence="1">DUF742 domain-containing protein</fullName>
    </submittedName>
</protein>
<dbReference type="AlphaFoldDB" id="A0A4V2YQC1"/>
<dbReference type="Pfam" id="PF05331">
    <property type="entry name" value="DUF742"/>
    <property type="match status" value="1"/>
</dbReference>
<dbReference type="Proteomes" id="UP000295124">
    <property type="component" value="Unassembled WGS sequence"/>
</dbReference>
<evidence type="ECO:0000313" key="1">
    <source>
        <dbReference type="EMBL" id="TDD61457.1"/>
    </source>
</evidence>
<comment type="caution">
    <text evidence="1">The sequence shown here is derived from an EMBL/GenBank/DDBJ whole genome shotgun (WGS) entry which is preliminary data.</text>
</comment>
<proteinExistence type="predicted"/>
<sequence length="200" mass="21881">MTAIRFGGWADYREWAERDFRDRAPAEESGDVRQVAIVVEALTDLVPIKVLLEETSAGARNGCRMPSNGLAPTDGPDPAADLADSSIIRPYVRSGGRSEVKYNLEFETLVEAARPYASLPIKDLTEDQRHICRVCVMPQSVAEVAVAISAPLGLARTIISEAIDRQYLRVHQPVAIVDGLPPAELLRRVYSGLARLSATR</sequence>
<dbReference type="EMBL" id="SMKX01000014">
    <property type="protein sequence ID" value="TDD61457.1"/>
    <property type="molecule type" value="Genomic_DNA"/>
</dbReference>
<dbReference type="PANTHER" id="PTHR36221:SF1">
    <property type="entry name" value="DUF742 DOMAIN-CONTAINING PROTEIN"/>
    <property type="match status" value="1"/>
</dbReference>
<evidence type="ECO:0000313" key="2">
    <source>
        <dbReference type="Proteomes" id="UP000295124"/>
    </source>
</evidence>
<dbReference type="InterPro" id="IPR007995">
    <property type="entry name" value="DUF742"/>
</dbReference>
<accession>A0A4V2YQC1</accession>
<dbReference type="OrthoDB" id="3637486at2"/>
<dbReference type="RefSeq" id="WP_132166357.1">
    <property type="nucleotide sequence ID" value="NZ_SMKX01000014.1"/>
</dbReference>
<name>A0A4V2YQC1_9ACTN</name>